<evidence type="ECO:0000313" key="1">
    <source>
        <dbReference type="EMBL" id="GBP94530.1"/>
    </source>
</evidence>
<name>A0A4C2A2W8_EUMVA</name>
<evidence type="ECO:0000313" key="2">
    <source>
        <dbReference type="Proteomes" id="UP000299102"/>
    </source>
</evidence>
<proteinExistence type="predicted"/>
<sequence length="137" mass="15297">MTLSETKFEDLISDRSGTSSCKSIKSDILALTSRGQQPISQRYRLRKSLYYINSSPFRDGLPAGVRRKSNTNDEVVAGKLSAARPAAVDSEPGSVQTERDNVPLCHSCFSMDVKKEINFCARRSNRRKRSAALRLEI</sequence>
<protein>
    <submittedName>
        <fullName evidence="1">Uncharacterized protein</fullName>
    </submittedName>
</protein>
<organism evidence="1 2">
    <name type="scientific">Eumeta variegata</name>
    <name type="common">Bagworm moth</name>
    <name type="synonym">Eumeta japonica</name>
    <dbReference type="NCBI Taxonomy" id="151549"/>
    <lineage>
        <taxon>Eukaryota</taxon>
        <taxon>Metazoa</taxon>
        <taxon>Ecdysozoa</taxon>
        <taxon>Arthropoda</taxon>
        <taxon>Hexapoda</taxon>
        <taxon>Insecta</taxon>
        <taxon>Pterygota</taxon>
        <taxon>Neoptera</taxon>
        <taxon>Endopterygota</taxon>
        <taxon>Lepidoptera</taxon>
        <taxon>Glossata</taxon>
        <taxon>Ditrysia</taxon>
        <taxon>Tineoidea</taxon>
        <taxon>Psychidae</taxon>
        <taxon>Oiketicinae</taxon>
        <taxon>Eumeta</taxon>
    </lineage>
</organism>
<dbReference type="EMBL" id="BGZK01002514">
    <property type="protein sequence ID" value="GBP94530.1"/>
    <property type="molecule type" value="Genomic_DNA"/>
</dbReference>
<accession>A0A4C2A2W8</accession>
<keyword evidence="2" id="KW-1185">Reference proteome</keyword>
<gene>
    <name evidence="1" type="ORF">EVAR_6206_1</name>
</gene>
<dbReference type="Proteomes" id="UP000299102">
    <property type="component" value="Unassembled WGS sequence"/>
</dbReference>
<comment type="caution">
    <text evidence="1">The sequence shown here is derived from an EMBL/GenBank/DDBJ whole genome shotgun (WGS) entry which is preliminary data.</text>
</comment>
<dbReference type="AlphaFoldDB" id="A0A4C2A2W8"/>
<reference evidence="1 2" key="1">
    <citation type="journal article" date="2019" name="Commun. Biol.">
        <title>The bagworm genome reveals a unique fibroin gene that provides high tensile strength.</title>
        <authorList>
            <person name="Kono N."/>
            <person name="Nakamura H."/>
            <person name="Ohtoshi R."/>
            <person name="Tomita M."/>
            <person name="Numata K."/>
            <person name="Arakawa K."/>
        </authorList>
    </citation>
    <scope>NUCLEOTIDE SEQUENCE [LARGE SCALE GENOMIC DNA]</scope>
</reference>